<sequence>MSGGGPRAALPPSTPTTCHEGNTCYTTNINDKNTITAAESNTSNNHHNKNNIRQPGNITNNNNNNRSAFQYITNKQTAGLLIFLLRLTQKY</sequence>
<protein>
    <submittedName>
        <fullName evidence="2">Uncharacterized protein</fullName>
    </submittedName>
</protein>
<feature type="region of interest" description="Disordered" evidence="1">
    <location>
        <begin position="1"/>
        <end position="23"/>
    </location>
</feature>
<dbReference type="EMBL" id="VSRR010021757">
    <property type="protein sequence ID" value="MPC64193.1"/>
    <property type="molecule type" value="Genomic_DNA"/>
</dbReference>
<accession>A0A5B7H2A1</accession>
<keyword evidence="3" id="KW-1185">Reference proteome</keyword>
<reference evidence="2 3" key="1">
    <citation type="submission" date="2019-05" db="EMBL/GenBank/DDBJ databases">
        <title>Another draft genome of Portunus trituberculatus and its Hox gene families provides insights of decapod evolution.</title>
        <authorList>
            <person name="Jeong J.-H."/>
            <person name="Song I."/>
            <person name="Kim S."/>
            <person name="Choi T."/>
            <person name="Kim D."/>
            <person name="Ryu S."/>
            <person name="Kim W."/>
        </authorList>
    </citation>
    <scope>NUCLEOTIDE SEQUENCE [LARGE SCALE GENOMIC DNA]</scope>
    <source>
        <tissue evidence="2">Muscle</tissue>
    </source>
</reference>
<proteinExistence type="predicted"/>
<feature type="region of interest" description="Disordered" evidence="1">
    <location>
        <begin position="39"/>
        <end position="65"/>
    </location>
</feature>
<feature type="compositionally biased region" description="Low complexity" evidence="1">
    <location>
        <begin position="40"/>
        <end position="65"/>
    </location>
</feature>
<evidence type="ECO:0000313" key="3">
    <source>
        <dbReference type="Proteomes" id="UP000324222"/>
    </source>
</evidence>
<dbReference type="AlphaFoldDB" id="A0A5B7H2A1"/>
<organism evidence="2 3">
    <name type="scientific">Portunus trituberculatus</name>
    <name type="common">Swimming crab</name>
    <name type="synonym">Neptunus trituberculatus</name>
    <dbReference type="NCBI Taxonomy" id="210409"/>
    <lineage>
        <taxon>Eukaryota</taxon>
        <taxon>Metazoa</taxon>
        <taxon>Ecdysozoa</taxon>
        <taxon>Arthropoda</taxon>
        <taxon>Crustacea</taxon>
        <taxon>Multicrustacea</taxon>
        <taxon>Malacostraca</taxon>
        <taxon>Eumalacostraca</taxon>
        <taxon>Eucarida</taxon>
        <taxon>Decapoda</taxon>
        <taxon>Pleocyemata</taxon>
        <taxon>Brachyura</taxon>
        <taxon>Eubrachyura</taxon>
        <taxon>Portunoidea</taxon>
        <taxon>Portunidae</taxon>
        <taxon>Portuninae</taxon>
        <taxon>Portunus</taxon>
    </lineage>
</organism>
<comment type="caution">
    <text evidence="2">The sequence shown here is derived from an EMBL/GenBank/DDBJ whole genome shotgun (WGS) entry which is preliminary data.</text>
</comment>
<gene>
    <name evidence="2" type="ORF">E2C01_058304</name>
</gene>
<name>A0A5B7H2A1_PORTR</name>
<evidence type="ECO:0000256" key="1">
    <source>
        <dbReference type="SAM" id="MobiDB-lite"/>
    </source>
</evidence>
<evidence type="ECO:0000313" key="2">
    <source>
        <dbReference type="EMBL" id="MPC64193.1"/>
    </source>
</evidence>
<dbReference type="Proteomes" id="UP000324222">
    <property type="component" value="Unassembled WGS sequence"/>
</dbReference>